<accession>A0A7N2MB80</accession>
<dbReference type="Proteomes" id="UP000594261">
    <property type="component" value="Chromosome 8"/>
</dbReference>
<feature type="coiled-coil region" evidence="1">
    <location>
        <begin position="167"/>
        <end position="194"/>
    </location>
</feature>
<dbReference type="AlphaFoldDB" id="A0A7N2MB80"/>
<reference evidence="2" key="2">
    <citation type="submission" date="2021-01" db="UniProtKB">
        <authorList>
            <consortium name="EnsemblPlants"/>
        </authorList>
    </citation>
    <scope>IDENTIFICATION</scope>
</reference>
<dbReference type="GeneID" id="115958442"/>
<evidence type="ECO:0000256" key="1">
    <source>
        <dbReference type="SAM" id="Coils"/>
    </source>
</evidence>
<gene>
    <name evidence="2" type="primary">LOC115958442</name>
</gene>
<name>A0A7N2MB80_QUELO</name>
<evidence type="ECO:0000313" key="3">
    <source>
        <dbReference type="Proteomes" id="UP000594261"/>
    </source>
</evidence>
<dbReference type="OMA" id="AVIHKMR"/>
<proteinExistence type="predicted"/>
<dbReference type="Gramene" id="QL08p018333:mrna">
    <property type="protein sequence ID" value="QL08p018333:mrna"/>
    <property type="gene ID" value="QL08p018333"/>
</dbReference>
<dbReference type="EMBL" id="LRBV02000008">
    <property type="status" value="NOT_ANNOTATED_CDS"/>
    <property type="molecule type" value="Genomic_DNA"/>
</dbReference>
<sequence>MGKWDLISSATQLVIQNAPDLTTVKGWGSSSYGYGWAAVAKVDDVVRTKVIQSMQDEEASSEIGRIATNFAKSAAVLAREEGLKTITGLSLQLHTLSHVVRTKVIQSMQDEEARSEISRIATNFAKSAAVLACEEGLKTIPGGTLFYKIVSQSLYNEKLYGGNDVETKALQAKISKMEEEITECKKLIERAKIHKPFDDFKLENISSSFESNVDEKTEDVIGDFMNFWMI</sequence>
<dbReference type="EnsemblPlants" id="QL08p018333:mrna">
    <property type="protein sequence ID" value="QL08p018333:mrna"/>
    <property type="gene ID" value="QL08p018333"/>
</dbReference>
<dbReference type="InParanoid" id="A0A7N2MB80"/>
<dbReference type="KEGG" id="qlo:115958442"/>
<organism evidence="2 3">
    <name type="scientific">Quercus lobata</name>
    <name type="common">Valley oak</name>
    <dbReference type="NCBI Taxonomy" id="97700"/>
    <lineage>
        <taxon>Eukaryota</taxon>
        <taxon>Viridiplantae</taxon>
        <taxon>Streptophyta</taxon>
        <taxon>Embryophyta</taxon>
        <taxon>Tracheophyta</taxon>
        <taxon>Spermatophyta</taxon>
        <taxon>Magnoliopsida</taxon>
        <taxon>eudicotyledons</taxon>
        <taxon>Gunneridae</taxon>
        <taxon>Pentapetalae</taxon>
        <taxon>rosids</taxon>
        <taxon>fabids</taxon>
        <taxon>Fagales</taxon>
        <taxon>Fagaceae</taxon>
        <taxon>Quercus</taxon>
    </lineage>
</organism>
<evidence type="ECO:0000313" key="2">
    <source>
        <dbReference type="EnsemblPlants" id="QL08p018333:mrna"/>
    </source>
</evidence>
<dbReference type="OrthoDB" id="765404at2759"/>
<dbReference type="RefSeq" id="XP_030932715.1">
    <property type="nucleotide sequence ID" value="XM_031076855.1"/>
</dbReference>
<reference evidence="2 3" key="1">
    <citation type="journal article" date="2016" name="G3 (Bethesda)">
        <title>First Draft Assembly and Annotation of the Genome of a California Endemic Oak Quercus lobata Nee (Fagaceae).</title>
        <authorList>
            <person name="Sork V.L."/>
            <person name="Fitz-Gibbon S.T."/>
            <person name="Puiu D."/>
            <person name="Crepeau M."/>
            <person name="Gugger P.F."/>
            <person name="Sherman R."/>
            <person name="Stevens K."/>
            <person name="Langley C.H."/>
            <person name="Pellegrini M."/>
            <person name="Salzberg S.L."/>
        </authorList>
    </citation>
    <scope>NUCLEOTIDE SEQUENCE [LARGE SCALE GENOMIC DNA]</scope>
    <source>
        <strain evidence="2 3">cv. SW786</strain>
    </source>
</reference>
<protein>
    <submittedName>
        <fullName evidence="2">Uncharacterized protein</fullName>
    </submittedName>
</protein>
<keyword evidence="3" id="KW-1185">Reference proteome</keyword>
<keyword evidence="1" id="KW-0175">Coiled coil</keyword>